<dbReference type="SUPFAM" id="SSF53850">
    <property type="entry name" value="Periplasmic binding protein-like II"/>
    <property type="match status" value="1"/>
</dbReference>
<evidence type="ECO:0000313" key="3">
    <source>
        <dbReference type="EMBL" id="XBY43998.1"/>
    </source>
</evidence>
<evidence type="ECO:0000256" key="1">
    <source>
        <dbReference type="ARBA" id="ARBA00022729"/>
    </source>
</evidence>
<organism evidence="3">
    <name type="scientific">Methyloraptor flagellatus</name>
    <dbReference type="NCBI Taxonomy" id="3162530"/>
    <lineage>
        <taxon>Bacteria</taxon>
        <taxon>Pseudomonadati</taxon>
        <taxon>Pseudomonadota</taxon>
        <taxon>Alphaproteobacteria</taxon>
        <taxon>Hyphomicrobiales</taxon>
        <taxon>Ancalomicrobiaceae</taxon>
        <taxon>Methyloraptor</taxon>
    </lineage>
</organism>
<feature type="domain" description="Solute-binding protein family 3/N-terminal" evidence="2">
    <location>
        <begin position="33"/>
        <end position="267"/>
    </location>
</feature>
<protein>
    <submittedName>
        <fullName evidence="3">Transporter substrate-binding domain-containing protein</fullName>
    </submittedName>
</protein>
<dbReference type="EMBL" id="CP158568">
    <property type="protein sequence ID" value="XBY43998.1"/>
    <property type="molecule type" value="Genomic_DNA"/>
</dbReference>
<proteinExistence type="predicted"/>
<dbReference type="AlphaFoldDB" id="A0AAU7X7U3"/>
<dbReference type="PANTHER" id="PTHR35936:SF17">
    <property type="entry name" value="ARGININE-BINDING EXTRACELLULAR PROTEIN ARTP"/>
    <property type="match status" value="1"/>
</dbReference>
<dbReference type="InterPro" id="IPR001638">
    <property type="entry name" value="Solute-binding_3/MltF_N"/>
</dbReference>
<dbReference type="KEGG" id="mflg:ABS361_18370"/>
<sequence>MKDAFPFRRTGAAIRRTLIAFSLLGTGGAMAETLKFGNEGVYPPFSILSSDGKLTGVEPDLAREMCKRMKVECEVVAMDFKALIPSLLQGKFDGITTQLSPTPERKEKLAFGIPLFLNPGTFVVPKSSSYTFTKAGLAGKGIKLGVQRGSSMVKYSEAMLGDSVAYVFYDNPDQMKLDLLAGRINAVFDSKINWTLELISKPEGKDWKLDGGDHWTGDPSVPEAERGYSWVVKKGDEALLKRMDAALTEMIKDCTYTTIRKKYLDITTLPAEAHCVK</sequence>
<dbReference type="Gene3D" id="3.40.190.10">
    <property type="entry name" value="Periplasmic binding protein-like II"/>
    <property type="match status" value="2"/>
</dbReference>
<evidence type="ECO:0000259" key="2">
    <source>
        <dbReference type="SMART" id="SM00062"/>
    </source>
</evidence>
<name>A0AAU7X7U3_9HYPH</name>
<accession>A0AAU7X7U3</accession>
<dbReference type="SMART" id="SM00062">
    <property type="entry name" value="PBPb"/>
    <property type="match status" value="1"/>
</dbReference>
<dbReference type="Pfam" id="PF00497">
    <property type="entry name" value="SBP_bac_3"/>
    <property type="match status" value="1"/>
</dbReference>
<keyword evidence="1" id="KW-0732">Signal</keyword>
<dbReference type="RefSeq" id="WP_407049094.1">
    <property type="nucleotide sequence ID" value="NZ_CP158568.1"/>
</dbReference>
<gene>
    <name evidence="3" type="ORF">ABS361_18370</name>
</gene>
<reference evidence="3" key="1">
    <citation type="submission" date="2024-06" db="EMBL/GenBank/DDBJ databases">
        <title>Methylostella associata gen. nov., sp. nov., a novel Ancalomicrobiaceae-affiliated facultatively methylotrophic bacteria that feed on methanotrophs of the genus Methylococcus.</title>
        <authorList>
            <person name="Saltykova V."/>
            <person name="Danilova O.V."/>
            <person name="Oshkin I.Y."/>
            <person name="Belova S.E."/>
            <person name="Pimenov N.V."/>
            <person name="Dedysh S.N."/>
        </authorList>
    </citation>
    <scope>NUCLEOTIDE SEQUENCE</scope>
    <source>
        <strain evidence="3">S20</strain>
    </source>
</reference>
<dbReference type="PANTHER" id="PTHR35936">
    <property type="entry name" value="MEMBRANE-BOUND LYTIC MUREIN TRANSGLYCOSYLASE F"/>
    <property type="match status" value="1"/>
</dbReference>